<evidence type="ECO:0000313" key="11">
    <source>
        <dbReference type="Proteomes" id="UP000030595"/>
    </source>
</evidence>
<accession>A0A0A3J855</accession>
<dbReference type="GO" id="GO:0016020">
    <property type="term" value="C:membrane"/>
    <property type="evidence" value="ECO:0007669"/>
    <property type="project" value="UniProtKB-SubCell"/>
</dbReference>
<evidence type="ECO:0000256" key="7">
    <source>
        <dbReference type="ARBA" id="ARBA00023288"/>
    </source>
</evidence>
<evidence type="ECO:0000256" key="1">
    <source>
        <dbReference type="ARBA" id="ARBA00004635"/>
    </source>
</evidence>
<organism evidence="10 11">
    <name type="scientific">Ureibacillus massiliensis 4400831 = CIP 108448 = CCUG 49529</name>
    <dbReference type="NCBI Taxonomy" id="1211035"/>
    <lineage>
        <taxon>Bacteria</taxon>
        <taxon>Bacillati</taxon>
        <taxon>Bacillota</taxon>
        <taxon>Bacilli</taxon>
        <taxon>Bacillales</taxon>
        <taxon>Caryophanaceae</taxon>
        <taxon>Ureibacillus</taxon>
    </lineage>
</organism>
<dbReference type="GO" id="GO:0009847">
    <property type="term" value="P:spore germination"/>
    <property type="evidence" value="ECO:0007669"/>
    <property type="project" value="InterPro"/>
</dbReference>
<evidence type="ECO:0000256" key="3">
    <source>
        <dbReference type="ARBA" id="ARBA00022544"/>
    </source>
</evidence>
<dbReference type="AlphaFoldDB" id="A0A0A3J855"/>
<dbReference type="RefSeq" id="WP_036174189.1">
    <property type="nucleotide sequence ID" value="NZ_AVCZ01000008.1"/>
</dbReference>
<dbReference type="InterPro" id="IPR046953">
    <property type="entry name" value="Spore_GerAC-like_C"/>
</dbReference>
<evidence type="ECO:0000259" key="8">
    <source>
        <dbReference type="Pfam" id="PF05504"/>
    </source>
</evidence>
<comment type="caution">
    <text evidence="10">The sequence shown here is derived from an EMBL/GenBank/DDBJ whole genome shotgun (WGS) entry which is preliminary data.</text>
</comment>
<dbReference type="InterPro" id="IPR038501">
    <property type="entry name" value="Spore_GerAC_C_sf"/>
</dbReference>
<keyword evidence="11" id="KW-1185">Reference proteome</keyword>
<dbReference type="EMBL" id="JPVQ01000008">
    <property type="protein sequence ID" value="KGR91318.1"/>
    <property type="molecule type" value="Genomic_DNA"/>
</dbReference>
<protein>
    <submittedName>
        <fullName evidence="10">Spore gernimation protein GerC</fullName>
    </submittedName>
</protein>
<dbReference type="eggNOG" id="ENOG502Z9N7">
    <property type="taxonomic scope" value="Bacteria"/>
</dbReference>
<keyword evidence="7" id="KW-0449">Lipoprotein</keyword>
<evidence type="ECO:0000259" key="9">
    <source>
        <dbReference type="Pfam" id="PF25198"/>
    </source>
</evidence>
<keyword evidence="3" id="KW-0309">Germination</keyword>
<evidence type="ECO:0000256" key="2">
    <source>
        <dbReference type="ARBA" id="ARBA00007886"/>
    </source>
</evidence>
<dbReference type="OrthoDB" id="9816067at2"/>
<evidence type="ECO:0000313" key="10">
    <source>
        <dbReference type="EMBL" id="KGR91318.1"/>
    </source>
</evidence>
<dbReference type="Gene3D" id="3.30.300.210">
    <property type="entry name" value="Nutrient germinant receptor protein C, domain 3"/>
    <property type="match status" value="1"/>
</dbReference>
<dbReference type="Gene3D" id="6.20.190.10">
    <property type="entry name" value="Nutrient germinant receptor protein C, domain 1"/>
    <property type="match status" value="1"/>
</dbReference>
<evidence type="ECO:0000256" key="5">
    <source>
        <dbReference type="ARBA" id="ARBA00023136"/>
    </source>
</evidence>
<name>A0A0A3J855_9BACL</name>
<dbReference type="Pfam" id="PF05504">
    <property type="entry name" value="Spore_GerAC"/>
    <property type="match status" value="1"/>
</dbReference>
<dbReference type="Proteomes" id="UP000030595">
    <property type="component" value="Unassembled WGS sequence"/>
</dbReference>
<dbReference type="PANTHER" id="PTHR35789:SF1">
    <property type="entry name" value="SPORE GERMINATION PROTEIN B3"/>
    <property type="match status" value="1"/>
</dbReference>
<proteinExistence type="inferred from homology"/>
<comment type="subcellular location">
    <subcellularLocation>
        <location evidence="1">Membrane</location>
        <topology evidence="1">Lipid-anchor</topology>
    </subcellularLocation>
</comment>
<keyword evidence="6" id="KW-0564">Palmitate</keyword>
<reference evidence="10 11" key="1">
    <citation type="submission" date="2014-02" db="EMBL/GenBank/DDBJ databases">
        <title>Draft genome sequence of Lysinibacillus massiliensis CCUG 49529.</title>
        <authorList>
            <person name="Zhang F."/>
            <person name="Wang G."/>
            <person name="Zhang L."/>
        </authorList>
    </citation>
    <scope>NUCLEOTIDE SEQUENCE [LARGE SCALE GENOMIC DNA]</scope>
    <source>
        <strain evidence="10 11">CCUG 49529</strain>
    </source>
</reference>
<feature type="domain" description="Spore germination GerAC-like C-terminal" evidence="8">
    <location>
        <begin position="226"/>
        <end position="390"/>
    </location>
</feature>
<sequence length="402" mass="44651">MKKLIFIIPVSIVLMIILTGCWDRREVNDLAIAVALGIDKSEDKGYTVSAQILNPSEIASSSSGGGGSVYDTPVTTYTTSGDIIFEALRKLTQQVPRRIYLAHIRLIVIGEDIAEEGIYSVLDFLSRDPEMRTNFYIIVSKDSKAEDVLNLLTSIEKIPANKLFESLESSTEAWAATNKVKLNELMDDIVNEGVEPTLTAVKIIGGGGRTLTNVQTISPSSVLDFDGMAAFRKNKLVGWLTEDESKGLNYIKGNVQNTIVDFDFEGDQVGIELLHSTAEIIPHVQGNEPISIEVKLTGEANIAEVNTKLDLMTDNVFYELEEKTNEDIEGVITKAVNKAQKYYESDIFGFGEQINKKAPNVWEEIKDNWTEMFPDIKVKVSVDIKIRRVGTITNPIHNEIEE</sequence>
<dbReference type="NCBIfam" id="TIGR02887">
    <property type="entry name" value="spore_ger_x_C"/>
    <property type="match status" value="1"/>
</dbReference>
<keyword evidence="5" id="KW-0472">Membrane</keyword>
<comment type="similarity">
    <text evidence="2">Belongs to the GerABKC lipoprotein family.</text>
</comment>
<dbReference type="Pfam" id="PF25198">
    <property type="entry name" value="Spore_GerAC_N"/>
    <property type="match status" value="1"/>
</dbReference>
<dbReference type="PANTHER" id="PTHR35789">
    <property type="entry name" value="SPORE GERMINATION PROTEIN B3"/>
    <property type="match status" value="1"/>
</dbReference>
<evidence type="ECO:0000256" key="6">
    <source>
        <dbReference type="ARBA" id="ARBA00023139"/>
    </source>
</evidence>
<feature type="domain" description="Spore germination protein N-terminal" evidence="9">
    <location>
        <begin position="23"/>
        <end position="203"/>
    </location>
</feature>
<evidence type="ECO:0000256" key="4">
    <source>
        <dbReference type="ARBA" id="ARBA00022729"/>
    </source>
</evidence>
<keyword evidence="4" id="KW-0732">Signal</keyword>
<dbReference type="InterPro" id="IPR008844">
    <property type="entry name" value="Spore_GerAC-like"/>
</dbReference>
<dbReference type="PROSITE" id="PS51257">
    <property type="entry name" value="PROKAR_LIPOPROTEIN"/>
    <property type="match status" value="1"/>
</dbReference>
<gene>
    <name evidence="10" type="ORF">CD30_06750</name>
</gene>
<dbReference type="InterPro" id="IPR057336">
    <property type="entry name" value="GerAC_N"/>
</dbReference>